<feature type="compositionally biased region" description="Basic and acidic residues" evidence="1">
    <location>
        <begin position="11"/>
        <end position="26"/>
    </location>
</feature>
<dbReference type="STRING" id="655355.SAMN05216283_11656"/>
<dbReference type="AlphaFoldDB" id="A0A1I2LPI8"/>
<dbReference type="Proteomes" id="UP000198964">
    <property type="component" value="Unassembled WGS sequence"/>
</dbReference>
<gene>
    <name evidence="2" type="ORF">SAMN05216283_11656</name>
</gene>
<dbReference type="EMBL" id="FONW01000016">
    <property type="protein sequence ID" value="SFF80370.1"/>
    <property type="molecule type" value="Genomic_DNA"/>
</dbReference>
<keyword evidence="3" id="KW-1185">Reference proteome</keyword>
<organism evidence="2 3">
    <name type="scientific">Sunxiuqinia elliptica</name>
    <dbReference type="NCBI Taxonomy" id="655355"/>
    <lineage>
        <taxon>Bacteria</taxon>
        <taxon>Pseudomonadati</taxon>
        <taxon>Bacteroidota</taxon>
        <taxon>Bacteroidia</taxon>
        <taxon>Marinilabiliales</taxon>
        <taxon>Prolixibacteraceae</taxon>
        <taxon>Sunxiuqinia</taxon>
    </lineage>
</organism>
<protein>
    <submittedName>
        <fullName evidence="2">Uncharacterized protein</fullName>
    </submittedName>
</protein>
<accession>A0A1I2LPI8</accession>
<evidence type="ECO:0000313" key="3">
    <source>
        <dbReference type="Proteomes" id="UP000198964"/>
    </source>
</evidence>
<proteinExistence type="predicted"/>
<evidence type="ECO:0000256" key="1">
    <source>
        <dbReference type="SAM" id="MobiDB-lite"/>
    </source>
</evidence>
<name>A0A1I2LPI8_9BACT</name>
<feature type="compositionally biased region" description="Polar residues" evidence="1">
    <location>
        <begin position="1"/>
        <end position="10"/>
    </location>
</feature>
<sequence>MQEQSKSWKFTNEKSPKKGDSKKPDPIELESCPNNGTSCKDQRAEINNRLLTSYEYFTNKQYHQSIDELKFAFEQANQLNEGTCLSCAGLFRLRIMQSLEHIHGELQNRSSSLFRSKQYKPSYEYAHTVIQEFKRQL</sequence>
<reference evidence="2 3" key="1">
    <citation type="submission" date="2016-10" db="EMBL/GenBank/DDBJ databases">
        <authorList>
            <person name="de Groot N.N."/>
        </authorList>
    </citation>
    <scope>NUCLEOTIDE SEQUENCE [LARGE SCALE GENOMIC DNA]</scope>
    <source>
        <strain evidence="2 3">CGMCC 1.9156</strain>
    </source>
</reference>
<dbReference type="RefSeq" id="WP_093921563.1">
    <property type="nucleotide sequence ID" value="NZ_FONW01000016.1"/>
</dbReference>
<evidence type="ECO:0000313" key="2">
    <source>
        <dbReference type="EMBL" id="SFF80370.1"/>
    </source>
</evidence>
<feature type="region of interest" description="Disordered" evidence="1">
    <location>
        <begin position="1"/>
        <end position="40"/>
    </location>
</feature>